<evidence type="ECO:0000256" key="2">
    <source>
        <dbReference type="SAM" id="Coils"/>
    </source>
</evidence>
<sequence>MSVFNLQVLINLVDRLSGPLQEPIRRLQELERQSNRVTQSMQNMQTGASLMAGGLGLAAPLIFGANEAINFEDKLADVRKVMDELENHQVFQKMGADLRRMSNVIPMTAQDLTEIGAFAAASKLEDTRKGVLRMIEDSAKMGVAFDMSAADSGEALAGLRNIFGLTEDGVVELGDAVNYLGNNTSARARDMVNFLNRAGAVGKQVGLTAMQTAALGNAFLALRTPPEIAARAVTQGLIPSLQTATRQGKKFEEAARSIGLTAQEIQDSMKMDPQGTILDVLERVNKSDNKMLVLTDMFGVGWADDIAKLAGSMDVYYKALGLVSDKTKYAGSMQKEYEGRINTTKTQLKLLWNGITNVGGALGDTFLPYIKQGVLWTNKLGQGIFELTQKHPTLTRMITFGMIAVALLTLAIGGTIFALGMFGFMAANASAGLTLLKMKAADARTYITALRNSLVARITGGWIPSTTAQMQMFGGATTLNQIALQGLRQAFLGAARAAWAFLAPILANPITWVVVAVLALAAAFVVLYQRSEAFRQAVQNGLAPLQVAWRRFLGTVELLKKSFSGLAESVAKALKFDSAQKMFFTFLGWIMFGVGFVLGFIVGLATMVVTKVLDTFSAVFLIFSGLFTWLHGVLTGNSKLIQQGQKQFLDGIHLLWKTLLGNTIQAVVTWVPKIWKAFTDWLPGALKAIKDWSTDLFHAGAHLVSGLIDGVKSKITGAVDAIKGVGNGIMTQFKKALGIQSPSRVFKGFGIHLMEGLSLGIEGTAKKAADATKKAALGVMGAAALTLPVSVAAPATLQAPARVQQSQVLQGSAALQATHPVLQKVSQIPEIPELENPVMDAQGQVKTALEHHELKTVSLQAPAKKEKEEAAQKPADQGLATMNFAGATIIFQMPEGSSQDQLAAFAALLQSLKPAT</sequence>
<dbReference type="Proteomes" id="UP000321306">
    <property type="component" value="Unassembled WGS sequence"/>
</dbReference>
<feature type="transmembrane region" description="Helical" evidence="3">
    <location>
        <begin position="615"/>
        <end position="634"/>
    </location>
</feature>
<keyword evidence="1" id="KW-1188">Viral release from host cell</keyword>
<reference evidence="5 6" key="1">
    <citation type="submission" date="2019-07" db="EMBL/GenBank/DDBJ databases">
        <title>Whole genome shotgun sequence of Deinococcus cellulosilyticus NBRC 106333.</title>
        <authorList>
            <person name="Hosoyama A."/>
            <person name="Uohara A."/>
            <person name="Ohji S."/>
            <person name="Ichikawa N."/>
        </authorList>
    </citation>
    <scope>NUCLEOTIDE SEQUENCE [LARGE SCALE GENOMIC DNA]</scope>
    <source>
        <strain evidence="5 6">NBRC 106333</strain>
    </source>
</reference>
<keyword evidence="3" id="KW-0472">Membrane</keyword>
<dbReference type="RefSeq" id="WP_146891758.1">
    <property type="nucleotide sequence ID" value="NZ_BJXB01000053.1"/>
</dbReference>
<evidence type="ECO:0000256" key="1">
    <source>
        <dbReference type="ARBA" id="ARBA00022612"/>
    </source>
</evidence>
<comment type="caution">
    <text evidence="5">The sequence shown here is derived from an EMBL/GenBank/DDBJ whole genome shotgun (WGS) entry which is preliminary data.</text>
</comment>
<feature type="coiled-coil region" evidence="2">
    <location>
        <begin position="27"/>
        <end position="88"/>
    </location>
</feature>
<feature type="transmembrane region" description="Helical" evidence="3">
    <location>
        <begin position="509"/>
        <end position="528"/>
    </location>
</feature>
<keyword evidence="3" id="KW-1133">Transmembrane helix</keyword>
<dbReference type="AlphaFoldDB" id="A0A511NB40"/>
<dbReference type="Pfam" id="PF10145">
    <property type="entry name" value="PhageMin_Tail"/>
    <property type="match status" value="1"/>
</dbReference>
<evidence type="ECO:0000313" key="5">
    <source>
        <dbReference type="EMBL" id="GEM50030.1"/>
    </source>
</evidence>
<dbReference type="NCBIfam" id="TIGR01760">
    <property type="entry name" value="tape_meas_TP901"/>
    <property type="match status" value="1"/>
</dbReference>
<evidence type="ECO:0000313" key="6">
    <source>
        <dbReference type="Proteomes" id="UP000321306"/>
    </source>
</evidence>
<accession>A0A511NB40</accession>
<feature type="transmembrane region" description="Helical" evidence="3">
    <location>
        <begin position="582"/>
        <end position="609"/>
    </location>
</feature>
<gene>
    <name evidence="5" type="ORF">DC3_56650</name>
</gene>
<keyword evidence="2" id="KW-0175">Coiled coil</keyword>
<feature type="domain" description="Phage tail tape measure protein" evidence="4">
    <location>
        <begin position="97"/>
        <end position="299"/>
    </location>
</feature>
<name>A0A511NB40_DEIC1</name>
<protein>
    <recommendedName>
        <fullName evidence="4">Phage tail tape measure protein domain-containing protein</fullName>
    </recommendedName>
</protein>
<keyword evidence="6" id="KW-1185">Reference proteome</keyword>
<proteinExistence type="predicted"/>
<organism evidence="5 6">
    <name type="scientific">Deinococcus cellulosilyticus (strain DSM 18568 / NBRC 106333 / KACC 11606 / 5516J-15)</name>
    <dbReference type="NCBI Taxonomy" id="1223518"/>
    <lineage>
        <taxon>Bacteria</taxon>
        <taxon>Thermotogati</taxon>
        <taxon>Deinococcota</taxon>
        <taxon>Deinococci</taxon>
        <taxon>Deinococcales</taxon>
        <taxon>Deinococcaceae</taxon>
        <taxon>Deinococcus</taxon>
    </lineage>
</organism>
<dbReference type="InterPro" id="IPR010090">
    <property type="entry name" value="Phage_tape_meas"/>
</dbReference>
<dbReference type="PANTHER" id="PTHR37813:SF1">
    <property type="entry name" value="FELS-2 PROPHAGE PROTEIN"/>
    <property type="match status" value="1"/>
</dbReference>
<dbReference type="OrthoDB" id="1779742at2"/>
<dbReference type="EMBL" id="BJXB01000053">
    <property type="protein sequence ID" value="GEM50030.1"/>
    <property type="molecule type" value="Genomic_DNA"/>
</dbReference>
<feature type="transmembrane region" description="Helical" evidence="3">
    <location>
        <begin position="400"/>
        <end position="427"/>
    </location>
</feature>
<evidence type="ECO:0000256" key="3">
    <source>
        <dbReference type="SAM" id="Phobius"/>
    </source>
</evidence>
<keyword evidence="3" id="KW-0812">Transmembrane</keyword>
<dbReference type="PANTHER" id="PTHR37813">
    <property type="entry name" value="FELS-2 PROPHAGE PROTEIN"/>
    <property type="match status" value="1"/>
</dbReference>
<evidence type="ECO:0000259" key="4">
    <source>
        <dbReference type="Pfam" id="PF10145"/>
    </source>
</evidence>